<sequence>MRFVEEASNAMALDRIILEGVPVKLRRPGDYNPPLAATLGPIHPNPNLNLTAVGLSSSVLDDWSRIYVTGLPNHFTEAQIREIFECFGTLRGFNLAKDITGRSKGYAFCVYQDPSLTDIACAALNGIKIGDKMVAVMRAIQGAVKPKLEQEALLLHPQLQIVLQRLMLQPGGTPTKIVCLSQVVTADDLGDDQGYEDIMEEMTQEGGKFGNLVNVVIPRPNPDNDSSPGVGKVFLEYADVDGASKAISGMNGRKFGGNQVVPLYYPENKYLQGESEG</sequence>
<evidence type="ECO:0000256" key="6">
    <source>
        <dbReference type="ARBA" id="ARBA00023187"/>
    </source>
</evidence>
<comment type="subcellular location">
    <subcellularLocation>
        <location evidence="1 9">Nucleus</location>
    </subcellularLocation>
</comment>
<keyword evidence="4" id="KW-0677">Repeat</keyword>
<keyword evidence="5 8" id="KW-0694">RNA-binding</keyword>
<dbReference type="InterPro" id="IPR035979">
    <property type="entry name" value="RBD_domain_sf"/>
</dbReference>
<dbReference type="GO" id="GO:0005634">
    <property type="term" value="C:nucleus"/>
    <property type="evidence" value="ECO:0007669"/>
    <property type="project" value="UniProtKB-SubCell"/>
</dbReference>
<dbReference type="Pfam" id="PF00076">
    <property type="entry name" value="RRM_1"/>
    <property type="match status" value="2"/>
</dbReference>
<dbReference type="CDD" id="cd12231">
    <property type="entry name" value="RRM2_U2AF65"/>
    <property type="match status" value="1"/>
</dbReference>
<dbReference type="GO" id="GO:0003723">
    <property type="term" value="F:RNA binding"/>
    <property type="evidence" value="ECO:0007669"/>
    <property type="project" value="UniProtKB-UniRule"/>
</dbReference>
<evidence type="ECO:0000259" key="10">
    <source>
        <dbReference type="PROSITE" id="PS50102"/>
    </source>
</evidence>
<evidence type="ECO:0000256" key="1">
    <source>
        <dbReference type="ARBA" id="ARBA00004123"/>
    </source>
</evidence>
<dbReference type="CDD" id="cd12232">
    <property type="entry name" value="RRM3_U2AF65"/>
    <property type="match status" value="1"/>
</dbReference>
<dbReference type="GO" id="GO:0006397">
    <property type="term" value="P:mRNA processing"/>
    <property type="evidence" value="ECO:0007669"/>
    <property type="project" value="UniProtKB-KW"/>
</dbReference>
<dbReference type="InterPro" id="IPR000504">
    <property type="entry name" value="RRM_dom"/>
</dbReference>
<evidence type="ECO:0000256" key="5">
    <source>
        <dbReference type="ARBA" id="ARBA00022884"/>
    </source>
</evidence>
<dbReference type="SUPFAM" id="SSF54928">
    <property type="entry name" value="RNA-binding domain, RBD"/>
    <property type="match status" value="1"/>
</dbReference>
<protein>
    <recommendedName>
        <fullName evidence="9">Splicing factor U2af large subunit</fullName>
    </recommendedName>
    <alternativeName>
        <fullName evidence="9">U2 auxiliary factor 65 kDa subunit</fullName>
    </alternativeName>
    <alternativeName>
        <fullName evidence="9">U2 small nuclear ribonucleoprotein auxiliary factor large subunit (U2 snRNP auxiliary factor large subunit)</fullName>
    </alternativeName>
</protein>
<evidence type="ECO:0000256" key="3">
    <source>
        <dbReference type="ARBA" id="ARBA00022664"/>
    </source>
</evidence>
<evidence type="ECO:0000313" key="12">
    <source>
        <dbReference type="Proteomes" id="UP000489600"/>
    </source>
</evidence>
<evidence type="ECO:0000256" key="7">
    <source>
        <dbReference type="ARBA" id="ARBA00023242"/>
    </source>
</evidence>
<gene>
    <name evidence="11" type="ORF">ANE_LOCUS4380</name>
</gene>
<dbReference type="SMART" id="SM00360">
    <property type="entry name" value="RRM"/>
    <property type="match status" value="2"/>
</dbReference>
<dbReference type="EMBL" id="CABITT030000002">
    <property type="protein sequence ID" value="VVA93935.1"/>
    <property type="molecule type" value="Genomic_DNA"/>
</dbReference>
<comment type="caution">
    <text evidence="11">The sequence shown here is derived from an EMBL/GenBank/DDBJ whole genome shotgun (WGS) entry which is preliminary data.</text>
</comment>
<feature type="domain" description="RRM" evidence="10">
    <location>
        <begin position="64"/>
        <end position="141"/>
    </location>
</feature>
<keyword evidence="12" id="KW-1185">Reference proteome</keyword>
<dbReference type="Proteomes" id="UP000489600">
    <property type="component" value="Unassembled WGS sequence"/>
</dbReference>
<organism evidence="11 12">
    <name type="scientific">Arabis nemorensis</name>
    <dbReference type="NCBI Taxonomy" id="586526"/>
    <lineage>
        <taxon>Eukaryota</taxon>
        <taxon>Viridiplantae</taxon>
        <taxon>Streptophyta</taxon>
        <taxon>Embryophyta</taxon>
        <taxon>Tracheophyta</taxon>
        <taxon>Spermatophyta</taxon>
        <taxon>Magnoliopsida</taxon>
        <taxon>eudicotyledons</taxon>
        <taxon>Gunneridae</taxon>
        <taxon>Pentapetalae</taxon>
        <taxon>rosids</taxon>
        <taxon>malvids</taxon>
        <taxon>Brassicales</taxon>
        <taxon>Brassicaceae</taxon>
        <taxon>Arabideae</taxon>
        <taxon>Arabis</taxon>
    </lineage>
</organism>
<evidence type="ECO:0000256" key="9">
    <source>
        <dbReference type="RuleBase" id="RU364135"/>
    </source>
</evidence>
<dbReference type="OrthoDB" id="1080216at2759"/>
<dbReference type="FunFam" id="3.30.70.330:FF:000225">
    <property type="entry name" value="U2 snRNP auxiliary factor large subunit"/>
    <property type="match status" value="1"/>
</dbReference>
<reference evidence="11" key="1">
    <citation type="submission" date="2019-07" db="EMBL/GenBank/DDBJ databases">
        <authorList>
            <person name="Dittberner H."/>
        </authorList>
    </citation>
    <scope>NUCLEOTIDE SEQUENCE [LARGE SCALE GENOMIC DNA]</scope>
</reference>
<evidence type="ECO:0000256" key="2">
    <source>
        <dbReference type="ARBA" id="ARBA00010269"/>
    </source>
</evidence>
<dbReference type="AlphaFoldDB" id="A0A565AZI7"/>
<dbReference type="Gene3D" id="3.30.70.330">
    <property type="match status" value="3"/>
</dbReference>
<evidence type="ECO:0000256" key="4">
    <source>
        <dbReference type="ARBA" id="ARBA00022737"/>
    </source>
</evidence>
<evidence type="ECO:0000313" key="11">
    <source>
        <dbReference type="EMBL" id="VVA93935.1"/>
    </source>
</evidence>
<dbReference type="InterPro" id="IPR006529">
    <property type="entry name" value="U2AF_lg"/>
</dbReference>
<comment type="similarity">
    <text evidence="2 9">Belongs to the splicing factor SR family.</text>
</comment>
<dbReference type="NCBIfam" id="TIGR01642">
    <property type="entry name" value="U2AF_lg"/>
    <property type="match status" value="1"/>
</dbReference>
<accession>A0A565AZI7</accession>
<dbReference type="PANTHER" id="PTHR23139">
    <property type="entry name" value="RNA-BINDING PROTEIN"/>
    <property type="match status" value="1"/>
</dbReference>
<feature type="domain" description="RRM" evidence="10">
    <location>
        <begin position="182"/>
        <end position="268"/>
    </location>
</feature>
<dbReference type="PROSITE" id="PS50102">
    <property type="entry name" value="RRM"/>
    <property type="match status" value="2"/>
</dbReference>
<dbReference type="InterPro" id="IPR012677">
    <property type="entry name" value="Nucleotide-bd_a/b_plait_sf"/>
</dbReference>
<keyword evidence="6 9" id="KW-0508">mRNA splicing</keyword>
<keyword evidence="3 9" id="KW-0507">mRNA processing</keyword>
<proteinExistence type="inferred from homology"/>
<keyword evidence="7 9" id="KW-0539">Nucleus</keyword>
<dbReference type="GO" id="GO:0008380">
    <property type="term" value="P:RNA splicing"/>
    <property type="evidence" value="ECO:0007669"/>
    <property type="project" value="UniProtKB-KW"/>
</dbReference>
<evidence type="ECO:0000256" key="8">
    <source>
        <dbReference type="PROSITE-ProRule" id="PRU00176"/>
    </source>
</evidence>
<name>A0A565AZI7_9BRAS</name>
<comment type="function">
    <text evidence="9">Necessary for the splicing of pre-mRNA.</text>
</comment>